<dbReference type="STRING" id="1385520.N802_01010"/>
<comment type="caution">
    <text evidence="2">The sequence shown here is derived from an EMBL/GenBank/DDBJ whole genome shotgun (WGS) entry which is preliminary data.</text>
</comment>
<keyword evidence="1" id="KW-0472">Membrane</keyword>
<organism evidence="2 3">
    <name type="scientific">Knoellia sinensis KCTC 19936</name>
    <dbReference type="NCBI Taxonomy" id="1385520"/>
    <lineage>
        <taxon>Bacteria</taxon>
        <taxon>Bacillati</taxon>
        <taxon>Actinomycetota</taxon>
        <taxon>Actinomycetes</taxon>
        <taxon>Micrococcales</taxon>
        <taxon>Intrasporangiaceae</taxon>
        <taxon>Knoellia</taxon>
    </lineage>
</organism>
<dbReference type="Proteomes" id="UP000030002">
    <property type="component" value="Unassembled WGS sequence"/>
</dbReference>
<feature type="transmembrane region" description="Helical" evidence="1">
    <location>
        <begin position="56"/>
        <end position="78"/>
    </location>
</feature>
<feature type="transmembrane region" description="Helical" evidence="1">
    <location>
        <begin position="20"/>
        <end position="44"/>
    </location>
</feature>
<sequence>MADVRMSDHQSGRPPLARSLSLLIAGVVGLELVFVVFLLAMGRLAGDASSSNTDRALVFGAVTSAAAALVALALWSSVRSGGPEAPLRIWAARVLPVLALAVAIVVAAFGGVPWLGAPLAFFTTAPVSIVAMVAPQLMASRR</sequence>
<feature type="transmembrane region" description="Helical" evidence="1">
    <location>
        <begin position="115"/>
        <end position="134"/>
    </location>
</feature>
<evidence type="ECO:0000313" key="2">
    <source>
        <dbReference type="EMBL" id="KGN34995.1"/>
    </source>
</evidence>
<accession>A0A0A0JCB2</accession>
<keyword evidence="1" id="KW-0812">Transmembrane</keyword>
<feature type="transmembrane region" description="Helical" evidence="1">
    <location>
        <begin position="90"/>
        <end position="109"/>
    </location>
</feature>
<protein>
    <submittedName>
        <fullName evidence="2">Uncharacterized protein</fullName>
    </submittedName>
</protein>
<dbReference type="AlphaFoldDB" id="A0A0A0JCB2"/>
<reference evidence="2 3" key="1">
    <citation type="submission" date="2013-08" db="EMBL/GenBank/DDBJ databases">
        <title>The genome sequence of Knoellia sinensis.</title>
        <authorList>
            <person name="Zhu W."/>
            <person name="Wang G."/>
        </authorList>
    </citation>
    <scope>NUCLEOTIDE SEQUENCE [LARGE SCALE GENOMIC DNA]</scope>
    <source>
        <strain evidence="2 3">KCTC 19936</strain>
    </source>
</reference>
<keyword evidence="1" id="KW-1133">Transmembrane helix</keyword>
<evidence type="ECO:0000313" key="3">
    <source>
        <dbReference type="Proteomes" id="UP000030002"/>
    </source>
</evidence>
<evidence type="ECO:0000256" key="1">
    <source>
        <dbReference type="SAM" id="Phobius"/>
    </source>
</evidence>
<keyword evidence="3" id="KW-1185">Reference proteome</keyword>
<dbReference type="EMBL" id="AVPJ01000001">
    <property type="protein sequence ID" value="KGN34995.1"/>
    <property type="molecule type" value="Genomic_DNA"/>
</dbReference>
<proteinExistence type="predicted"/>
<gene>
    <name evidence="2" type="ORF">N802_01010</name>
</gene>
<name>A0A0A0JCB2_9MICO</name>